<evidence type="ECO:0000313" key="2">
    <source>
        <dbReference type="EMBL" id="SZD72505.1"/>
    </source>
</evidence>
<protein>
    <submittedName>
        <fullName evidence="2">ZIP Zinc transporter</fullName>
    </submittedName>
</protein>
<evidence type="ECO:0000256" key="1">
    <source>
        <dbReference type="SAM" id="Phobius"/>
    </source>
</evidence>
<dbReference type="EMBL" id="UNSC01000003">
    <property type="protein sequence ID" value="SZD72505.1"/>
    <property type="molecule type" value="Genomic_DNA"/>
</dbReference>
<dbReference type="RefSeq" id="WP_119059278.1">
    <property type="nucleotide sequence ID" value="NZ_UNSC01000003.1"/>
</dbReference>
<dbReference type="OrthoDB" id="654481at2"/>
<keyword evidence="3" id="KW-1185">Reference proteome</keyword>
<reference evidence="2 3" key="1">
    <citation type="submission" date="2018-09" db="EMBL/GenBank/DDBJ databases">
        <authorList>
            <consortium name="Pathogen Informatics"/>
        </authorList>
    </citation>
    <scope>NUCLEOTIDE SEQUENCE [LARGE SCALE GENOMIC DNA]</scope>
    <source>
        <strain evidence="2 3">OH-22767</strain>
    </source>
</reference>
<feature type="transmembrane region" description="Helical" evidence="1">
    <location>
        <begin position="31"/>
        <end position="50"/>
    </location>
</feature>
<feature type="transmembrane region" description="Helical" evidence="1">
    <location>
        <begin position="149"/>
        <end position="166"/>
    </location>
</feature>
<feature type="transmembrane region" description="Helical" evidence="1">
    <location>
        <begin position="57"/>
        <end position="74"/>
    </location>
</feature>
<accession>A0A383TY52</accession>
<dbReference type="Proteomes" id="UP000262142">
    <property type="component" value="Unassembled WGS sequence"/>
</dbReference>
<feature type="transmembrane region" description="Helical" evidence="1">
    <location>
        <begin position="172"/>
        <end position="192"/>
    </location>
</feature>
<keyword evidence="1" id="KW-0472">Membrane</keyword>
<keyword evidence="1" id="KW-1133">Transmembrane helix</keyword>
<evidence type="ECO:0000313" key="3">
    <source>
        <dbReference type="Proteomes" id="UP000262142"/>
    </source>
</evidence>
<keyword evidence="1" id="KW-0812">Transmembrane</keyword>
<proteinExistence type="predicted"/>
<name>A0A383TY52_9FLAO</name>
<feature type="transmembrane region" description="Helical" evidence="1">
    <location>
        <begin position="204"/>
        <end position="221"/>
    </location>
</feature>
<sequence length="226" mass="24904">MIFFLLLASVLLGALLGEVLTKNNTWKKAFLTFSGAYLLGIVILEIFPHYFEHGHNAHHLGLFVIFGVLLQILLEGLSKGAEHGHFHSEDKNHFPVTVFVGLFIHAFIEGIPAQESIGKGFIAGILVHKVPVAAILYTFLKLLKIQKRILYLSIFAFAAPAGHLLGQYLPQGILQVSLGMTAGIFLHISSVIIFESADHHKMKLYKFISLLAGIALAYASVELLQH</sequence>
<organism evidence="2 3">
    <name type="scientific">Candidatus Ornithobacterium hominis</name>
    <dbReference type="NCBI Taxonomy" id="2497989"/>
    <lineage>
        <taxon>Bacteria</taxon>
        <taxon>Pseudomonadati</taxon>
        <taxon>Bacteroidota</taxon>
        <taxon>Flavobacteriia</taxon>
        <taxon>Flavobacteriales</taxon>
        <taxon>Weeksellaceae</taxon>
        <taxon>Ornithobacterium</taxon>
    </lineage>
</organism>
<gene>
    <name evidence="2" type="ORF">SAMEA104719789_00954</name>
</gene>
<dbReference type="AlphaFoldDB" id="A0A383TY52"/>